<evidence type="ECO:0000313" key="6">
    <source>
        <dbReference type="Proteomes" id="UP000642819"/>
    </source>
</evidence>
<reference evidence="6" key="1">
    <citation type="journal article" date="2019" name="Int. J. Syst. Evol. Microbiol.">
        <title>The Global Catalogue of Microorganisms (GCM) 10K type strain sequencing project: providing services to taxonomists for standard genome sequencing and annotation.</title>
        <authorList>
            <consortium name="The Broad Institute Genomics Platform"/>
            <consortium name="The Broad Institute Genome Sequencing Center for Infectious Disease"/>
            <person name="Wu L."/>
            <person name="Ma J."/>
        </authorList>
    </citation>
    <scope>NUCLEOTIDE SEQUENCE [LARGE SCALE GENOMIC DNA]</scope>
    <source>
        <strain evidence="6">KCTC 19466</strain>
    </source>
</reference>
<proteinExistence type="inferred from homology"/>
<comment type="subunit">
    <text evidence="2">Heterodimer of SbcC and SbcD.</text>
</comment>
<sequence>MEIESIVVQANYCFGEQPLQLSDLKKVNFIFAPNGAGKSTISNILAQQPRDASERRDWDVAGTNLPIRVFNEAYRSRVLTERVNGIFTMGDNSKDINDQIDDLQSQLRGHIDDREAWRKSIGSNSSAEDANGLIGEIEDTRASVRDSIFSAHKKVNQTVISVVFKGYRHSKEAFFNEAQKRFNEMESLKSDTTWESIETRARSLSGDKESRTKLPNITTDSLISTDDVTEVANKSAHGGGGTFSQLIQHLKNEDWVSKGRDFIDEAQGMCPFCQNQAPADLEQELSEYFAGGFDAALERSINIESTAKEREAVLEEKISALELALSRDTEIDDDDFRSSISSLRSAVTLLMSRLRERRAHPTQPIEVADVNVSVAKLSKLIWDENENIEQHNRIVDNASGERRKLVDDGWATFLSGTTVSVELKKFKGFESRKKRVIADLQAKIVSSELDTEKANQKIISLRDSVSNTIEVAERINDLLRAMGFHRFSLSIAGESNGGYRIVREDGTQAFDSLSEGEKTFICFAYFWESLFGSEVASGVPEDVVAVIDDPISSLDSDALFMIAAYIRDAANKSILGNTNLRQLIVLTHNTQFHHEAAYTANRDAKERRFFRLVKDLTGVTTVRDDGSKSRIRGSYALLWHSVVEAARSDDESDLVRVGVFNIVRRILEGYFKTIGNIRDFERPNNLSATEARVVSQFHVWANSGSHTISDDIDQTIDVGRTKDFLKLFKYYFDVQNHGPHFDMMVAASEGADLLKPDQLFARS</sequence>
<evidence type="ECO:0000256" key="3">
    <source>
        <dbReference type="ARBA" id="ARBA00013368"/>
    </source>
</evidence>
<dbReference type="PANTHER" id="PTHR32114">
    <property type="entry name" value="ABC TRANSPORTER ABCH.3"/>
    <property type="match status" value="1"/>
</dbReference>
<evidence type="ECO:0000313" key="5">
    <source>
        <dbReference type="EMBL" id="GHD04382.1"/>
    </source>
</evidence>
<feature type="domain" description="Protein CR006 P-loop" evidence="4">
    <location>
        <begin position="14"/>
        <end position="732"/>
    </location>
</feature>
<organism evidence="5 6">
    <name type="scientific">Zhihengliuella salsuginis</name>
    <dbReference type="NCBI Taxonomy" id="578222"/>
    <lineage>
        <taxon>Bacteria</taxon>
        <taxon>Bacillati</taxon>
        <taxon>Actinomycetota</taxon>
        <taxon>Actinomycetes</taxon>
        <taxon>Micrococcales</taxon>
        <taxon>Micrococcaceae</taxon>
        <taxon>Zhihengliuella</taxon>
    </lineage>
</organism>
<dbReference type="SUPFAM" id="SSF52540">
    <property type="entry name" value="P-loop containing nucleoside triphosphate hydrolases"/>
    <property type="match status" value="1"/>
</dbReference>
<dbReference type="Pfam" id="PF13166">
    <property type="entry name" value="AAA_13"/>
    <property type="match status" value="1"/>
</dbReference>
<gene>
    <name evidence="5" type="ORF">GCM10008096_11640</name>
</gene>
<dbReference type="PANTHER" id="PTHR32114:SF2">
    <property type="entry name" value="ABC TRANSPORTER ABCH.3"/>
    <property type="match status" value="1"/>
</dbReference>
<dbReference type="Proteomes" id="UP000642819">
    <property type="component" value="Unassembled WGS sequence"/>
</dbReference>
<evidence type="ECO:0000256" key="1">
    <source>
        <dbReference type="ARBA" id="ARBA00006930"/>
    </source>
</evidence>
<dbReference type="RefSeq" id="WP_189349187.1">
    <property type="nucleotide sequence ID" value="NZ_BMXK01000004.1"/>
</dbReference>
<dbReference type="EMBL" id="BMXK01000004">
    <property type="protein sequence ID" value="GHD04382.1"/>
    <property type="molecule type" value="Genomic_DNA"/>
</dbReference>
<evidence type="ECO:0000256" key="2">
    <source>
        <dbReference type="ARBA" id="ARBA00011322"/>
    </source>
</evidence>
<protein>
    <recommendedName>
        <fullName evidence="3">Nuclease SbcCD subunit C</fullName>
    </recommendedName>
</protein>
<name>A0ABQ3GFF6_9MICC</name>
<evidence type="ECO:0000259" key="4">
    <source>
        <dbReference type="Pfam" id="PF13166"/>
    </source>
</evidence>
<accession>A0ABQ3GFF6</accession>
<dbReference type="InterPro" id="IPR026866">
    <property type="entry name" value="CR006_AAA"/>
</dbReference>
<keyword evidence="6" id="KW-1185">Reference proteome</keyword>
<dbReference type="InterPro" id="IPR027417">
    <property type="entry name" value="P-loop_NTPase"/>
</dbReference>
<comment type="caution">
    <text evidence="5">The sequence shown here is derived from an EMBL/GenBank/DDBJ whole genome shotgun (WGS) entry which is preliminary data.</text>
</comment>
<comment type="similarity">
    <text evidence="1">Belongs to the SMC family. SbcC subfamily.</text>
</comment>
<dbReference type="Gene3D" id="3.40.50.300">
    <property type="entry name" value="P-loop containing nucleotide triphosphate hydrolases"/>
    <property type="match status" value="1"/>
</dbReference>